<comment type="similarity">
    <text evidence="2 9">Belongs to the RecN family.</text>
</comment>
<evidence type="ECO:0000256" key="2">
    <source>
        <dbReference type="ARBA" id="ARBA00009441"/>
    </source>
</evidence>
<dbReference type="RefSeq" id="WP_013161251.1">
    <property type="nucleotide sequence ID" value="NZ_CP010341.1"/>
</dbReference>
<dbReference type="CDD" id="cd03241">
    <property type="entry name" value="ABC_RecN"/>
    <property type="match status" value="1"/>
</dbReference>
<dbReference type="InterPro" id="IPR027417">
    <property type="entry name" value="P-loop_NTPase"/>
</dbReference>
<dbReference type="Pfam" id="PF02463">
    <property type="entry name" value="SMC_N"/>
    <property type="match status" value="1"/>
</dbReference>
<dbReference type="GO" id="GO:0005524">
    <property type="term" value="F:ATP binding"/>
    <property type="evidence" value="ECO:0007669"/>
    <property type="project" value="UniProtKB-KW"/>
</dbReference>
<reference evidence="11" key="1">
    <citation type="submission" date="2014-08" db="EMBL/GenBank/DDBJ databases">
        <authorList>
            <person name="Falentin Helene"/>
        </authorList>
    </citation>
    <scope>NUCLEOTIDE SEQUENCE</scope>
</reference>
<sequence>MLTELHIQQLGVITESRLEPAPGLTAVTGETGAGKTMIVTGLGLLLGHRADPTMVRTGAEQARVEGVFTGLDDVATRLSELGAETDAGELIVARQLRTNGRSRAWLGGVAAPLGTVAGVVGELATIHGQLEQVRLGTEERQRQVLDRFGGKPVAEVLERYRELFELRRSVDKELNERVENSRERAREADLLAFGLSEIERVDPQPGEDTELATRAQRLQAMDDLRMLAQEASHALSGADDGDPDDPGVVGLAGIAVKNTGRIAEMDPQAEALGEQLNQLGLAAQEAAGALASYVAGLDADPLALETITTRRAELADLTRKYGENIDAVLDWARDASERIEDLGSDEQRIEALRTRRTQLDEQLHHQAEVLHGLRVKAAQHLASGVREELGALAMPHARLEFRLEPLELPGPWGSDRVSLLFSANPGSPLAPLAKVASGGELSRIRLGLEVVLAGSDPGHTFVFDEVDAGVGGQVATEIGRRLAKLARHSQVIVVTHLAQVAAFAERHYVVTKSSDGLVTTSDVELVSGDQRLHEIARLMAGSESDKALAHARELVADAAGTQN</sequence>
<name>A0A068VQH6_PROFF</name>
<dbReference type="PATRIC" id="fig|66712.6.peg.1332"/>
<dbReference type="KEGG" id="pfre:RM25_1302"/>
<dbReference type="SUPFAM" id="SSF52540">
    <property type="entry name" value="P-loop containing nucleoside triphosphate hydrolases"/>
    <property type="match status" value="1"/>
</dbReference>
<dbReference type="AlphaFoldDB" id="A0A068VQH6"/>
<dbReference type="Gene3D" id="3.40.50.300">
    <property type="entry name" value="P-loop containing nucleotide triphosphate hydrolases"/>
    <property type="match status" value="2"/>
</dbReference>
<dbReference type="NCBIfam" id="TIGR00634">
    <property type="entry name" value="recN"/>
    <property type="match status" value="1"/>
</dbReference>
<dbReference type="InterPro" id="IPR003395">
    <property type="entry name" value="RecF/RecN/SMC_N"/>
</dbReference>
<dbReference type="GO" id="GO:0006281">
    <property type="term" value="P:DNA repair"/>
    <property type="evidence" value="ECO:0007669"/>
    <property type="project" value="UniProtKB-KW"/>
</dbReference>
<evidence type="ECO:0000313" key="11">
    <source>
        <dbReference type="EMBL" id="CEP27693.1"/>
    </source>
</evidence>
<dbReference type="GeneID" id="61221982"/>
<keyword evidence="4" id="KW-0547">Nucleotide-binding</keyword>
<dbReference type="GO" id="GO:0006310">
    <property type="term" value="P:DNA recombination"/>
    <property type="evidence" value="ECO:0007669"/>
    <property type="project" value="InterPro"/>
</dbReference>
<proteinExistence type="inferred from homology"/>
<dbReference type="GO" id="GO:0009432">
    <property type="term" value="P:SOS response"/>
    <property type="evidence" value="ECO:0007669"/>
    <property type="project" value="TreeGrafter"/>
</dbReference>
<evidence type="ECO:0000256" key="5">
    <source>
        <dbReference type="ARBA" id="ARBA00022763"/>
    </source>
</evidence>
<dbReference type="EMBL" id="LM676441">
    <property type="protein sequence ID" value="CEP27693.1"/>
    <property type="molecule type" value="Genomic_DNA"/>
</dbReference>
<dbReference type="FunFam" id="3.40.50.300:FF:000356">
    <property type="entry name" value="DNA repair protein RecN"/>
    <property type="match status" value="1"/>
</dbReference>
<evidence type="ECO:0000256" key="8">
    <source>
        <dbReference type="ARBA" id="ARBA00033408"/>
    </source>
</evidence>
<organism evidence="11">
    <name type="scientific">Propionibacterium freudenreichii subsp. freudenreichii</name>
    <dbReference type="NCBI Taxonomy" id="66712"/>
    <lineage>
        <taxon>Bacteria</taxon>
        <taxon>Bacillati</taxon>
        <taxon>Actinomycetota</taxon>
        <taxon>Actinomycetes</taxon>
        <taxon>Propionibacteriales</taxon>
        <taxon>Propionibacteriaceae</taxon>
        <taxon>Propionibacterium</taxon>
    </lineage>
</organism>
<protein>
    <recommendedName>
        <fullName evidence="3 9">DNA repair protein RecN</fullName>
    </recommendedName>
    <alternativeName>
        <fullName evidence="8 9">Recombination protein N</fullName>
    </alternativeName>
</protein>
<evidence type="ECO:0000256" key="3">
    <source>
        <dbReference type="ARBA" id="ARBA00021315"/>
    </source>
</evidence>
<evidence type="ECO:0000256" key="1">
    <source>
        <dbReference type="ARBA" id="ARBA00003618"/>
    </source>
</evidence>
<evidence type="ECO:0000256" key="7">
    <source>
        <dbReference type="ARBA" id="ARBA00023204"/>
    </source>
</evidence>
<keyword evidence="6" id="KW-0067">ATP-binding</keyword>
<dbReference type="GO" id="GO:0043590">
    <property type="term" value="C:bacterial nucleoid"/>
    <property type="evidence" value="ECO:0007669"/>
    <property type="project" value="TreeGrafter"/>
</dbReference>
<evidence type="ECO:0000256" key="9">
    <source>
        <dbReference type="PIRNR" id="PIRNR003128"/>
    </source>
</evidence>
<keyword evidence="7 9" id="KW-0234">DNA repair</keyword>
<dbReference type="InterPro" id="IPR004604">
    <property type="entry name" value="DNA_recomb/repair_RecN"/>
</dbReference>
<evidence type="ECO:0000256" key="6">
    <source>
        <dbReference type="ARBA" id="ARBA00022840"/>
    </source>
</evidence>
<keyword evidence="5 9" id="KW-0227">DNA damage</keyword>
<dbReference type="PANTHER" id="PTHR11059">
    <property type="entry name" value="DNA REPAIR PROTEIN RECN"/>
    <property type="match status" value="1"/>
</dbReference>
<dbReference type="PANTHER" id="PTHR11059:SF0">
    <property type="entry name" value="DNA REPAIR PROTEIN RECN"/>
    <property type="match status" value="1"/>
</dbReference>
<evidence type="ECO:0000256" key="4">
    <source>
        <dbReference type="ARBA" id="ARBA00022741"/>
    </source>
</evidence>
<accession>A0A068VQH6</accession>
<dbReference type="PIRSF" id="PIRSF003128">
    <property type="entry name" value="RecN"/>
    <property type="match status" value="1"/>
</dbReference>
<comment type="function">
    <text evidence="1 9">May be involved in recombinational repair of damaged DNA.</text>
</comment>
<gene>
    <name evidence="11" type="primary">recN</name>
    <name evidence="11" type="ORF">PFCIRM138_05015</name>
</gene>
<evidence type="ECO:0000259" key="10">
    <source>
        <dbReference type="Pfam" id="PF02463"/>
    </source>
</evidence>
<feature type="domain" description="RecF/RecN/SMC N-terminal" evidence="10">
    <location>
        <begin position="2"/>
        <end position="516"/>
    </location>
</feature>